<evidence type="ECO:0000256" key="11">
    <source>
        <dbReference type="ARBA" id="ARBA00053423"/>
    </source>
</evidence>
<name>A0A3A4P6E4_ABYX5</name>
<evidence type="ECO:0000256" key="3">
    <source>
        <dbReference type="ARBA" id="ARBA00022490"/>
    </source>
</evidence>
<evidence type="ECO:0000259" key="17">
    <source>
        <dbReference type="PROSITE" id="PS51188"/>
    </source>
</evidence>
<feature type="binding site" evidence="14">
    <location>
        <position position="184"/>
    </location>
    <ligand>
        <name>Zn(2+)</name>
        <dbReference type="ChEBI" id="CHEBI:29105"/>
        <label>2</label>
    </ligand>
</feature>
<evidence type="ECO:0000256" key="1">
    <source>
        <dbReference type="ARBA" id="ARBA00004496"/>
    </source>
</evidence>
<dbReference type="CDD" id="cd10719">
    <property type="entry name" value="DnaJ_zf"/>
    <property type="match status" value="1"/>
</dbReference>
<evidence type="ECO:0000313" key="18">
    <source>
        <dbReference type="EMBL" id="RJP23534.1"/>
    </source>
</evidence>
<feature type="binding site" evidence="14">
    <location>
        <position position="162"/>
    </location>
    <ligand>
        <name>Zn(2+)</name>
        <dbReference type="ChEBI" id="CHEBI:29105"/>
        <label>2</label>
    </ligand>
</feature>
<evidence type="ECO:0000313" key="19">
    <source>
        <dbReference type="Proteomes" id="UP000265882"/>
    </source>
</evidence>
<comment type="caution">
    <text evidence="18">The sequence shown here is derived from an EMBL/GenBank/DDBJ whole genome shotgun (WGS) entry which is preliminary data.</text>
</comment>
<comment type="domain">
    <text evidence="14">The J domain is necessary and sufficient to stimulate DnaK ATPase activity. Zinc center 1 plays an important role in the autonomous, DnaK-independent chaperone activity of DnaJ. Zinc center 2 is essential for interaction with DnaK and for DnaJ activity.</text>
</comment>
<feature type="zinc finger region" description="CR-type" evidence="15">
    <location>
        <begin position="129"/>
        <end position="207"/>
    </location>
</feature>
<dbReference type="Gene3D" id="1.10.287.110">
    <property type="entry name" value="DnaJ domain"/>
    <property type="match status" value="1"/>
</dbReference>
<feature type="domain" description="J" evidence="16">
    <location>
        <begin position="5"/>
        <end position="70"/>
    </location>
</feature>
<dbReference type="HAMAP" id="MF_01152">
    <property type="entry name" value="DnaJ"/>
    <property type="match status" value="1"/>
</dbReference>
<feature type="binding site" evidence="14">
    <location>
        <position position="142"/>
    </location>
    <ligand>
        <name>Zn(2+)</name>
        <dbReference type="ChEBI" id="CHEBI:29105"/>
        <label>1</label>
    </ligand>
</feature>
<feature type="binding site" evidence="14">
    <location>
        <position position="195"/>
    </location>
    <ligand>
        <name>Zn(2+)</name>
        <dbReference type="ChEBI" id="CHEBI:29105"/>
        <label>1</label>
    </ligand>
</feature>
<dbReference type="GO" id="GO:0005737">
    <property type="term" value="C:cytoplasm"/>
    <property type="evidence" value="ECO:0007669"/>
    <property type="project" value="UniProtKB-SubCell"/>
</dbReference>
<keyword evidence="3 14" id="KW-0963">Cytoplasm</keyword>
<dbReference type="GO" id="GO:0042026">
    <property type="term" value="P:protein refolding"/>
    <property type="evidence" value="ECO:0007669"/>
    <property type="project" value="TreeGrafter"/>
</dbReference>
<feature type="repeat" description="CXXCXGXG motif" evidence="14">
    <location>
        <begin position="159"/>
        <end position="166"/>
    </location>
</feature>
<keyword evidence="9 14" id="KW-0346">Stress response</keyword>
<sequence length="367" mass="40818">MGKRDYYEVLGIPRGATEDDIRKAYRRLAMKHHPDRTQGDKESEEKFKEIAEAYAVLTDPEKRANYDQFGHAGVGAGMNDFGFGSFGDIFGDIFEDFFGARTDTRRSRVQKGDDIVYNLDLTLEEAFEGFEREISIPRLDNCDICGGTGAEPGSGQAVCPVCRGAGRVRQTQGFFSITRTCHRCMGAGAVLENPCRKCKGEGRIRTTRKLRITVPAGVDNGSRIRYRGEGEAGARGGPNGDLYLMINVREHDFFKREGDNLICEVPVSFPQAALGAEIRVPTLDGKISLKIPKGTQSHHIFRVKGKGMPGLRSHGRGDLFVRAVIETPTKLNDRQRELLEEFAKISGEETQPLTKKFLDKFKEVFGT</sequence>
<dbReference type="Gene3D" id="2.10.230.10">
    <property type="entry name" value="Heat shock protein DnaJ, cysteine-rich domain"/>
    <property type="match status" value="1"/>
</dbReference>
<comment type="similarity">
    <text evidence="12 14">Belongs to the DnaJ family.</text>
</comment>
<dbReference type="PROSITE" id="PS50076">
    <property type="entry name" value="DNAJ_2"/>
    <property type="match status" value="1"/>
</dbReference>
<dbReference type="PROSITE" id="PS51188">
    <property type="entry name" value="ZF_CR"/>
    <property type="match status" value="1"/>
</dbReference>
<evidence type="ECO:0000256" key="13">
    <source>
        <dbReference type="ARBA" id="ARBA00067609"/>
    </source>
</evidence>
<keyword evidence="6 14" id="KW-0677">Repeat</keyword>
<organism evidence="18 19">
    <name type="scientific">Abyssobacteria bacterium (strain SURF_5)</name>
    <dbReference type="NCBI Taxonomy" id="2093360"/>
    <lineage>
        <taxon>Bacteria</taxon>
        <taxon>Pseudomonadati</taxon>
        <taxon>Candidatus Hydrogenedentota</taxon>
        <taxon>Candidatus Abyssobacteria</taxon>
    </lineage>
</organism>
<dbReference type="Proteomes" id="UP000265882">
    <property type="component" value="Unassembled WGS sequence"/>
</dbReference>
<dbReference type="PROSITE" id="PS00636">
    <property type="entry name" value="DNAJ_1"/>
    <property type="match status" value="1"/>
</dbReference>
<accession>A0A3A4P6E4</accession>
<keyword evidence="4 14" id="KW-0235">DNA replication</keyword>
<comment type="function">
    <text evidence="11 14">Participates actively in the response to hyperosmotic and heat shock by preventing the aggregation of stress-denatured proteins and by disaggregating proteins, also in an autonomous, DnaK-independent fashion. Unfolded proteins bind initially to DnaJ; upon interaction with the DnaJ-bound protein, DnaK hydrolyzes its bound ATP, resulting in the formation of a stable complex. GrpE releases ADP from DnaK; ATP binding to DnaK triggers the release of the substrate protein, thus completing the reaction cycle. Several rounds of ATP-dependent interactions between DnaJ, DnaK and GrpE are required for fully efficient folding. Also involved, together with DnaK and GrpE, in the DNA replication of plasmids through activation of initiation proteins.</text>
</comment>
<evidence type="ECO:0000256" key="10">
    <source>
        <dbReference type="ARBA" id="ARBA00023186"/>
    </source>
</evidence>
<dbReference type="InterPro" id="IPR018253">
    <property type="entry name" value="DnaJ_domain_CS"/>
</dbReference>
<keyword evidence="10 14" id="KW-0143">Chaperone</keyword>
<dbReference type="Pfam" id="PF00226">
    <property type="entry name" value="DnaJ"/>
    <property type="match status" value="1"/>
</dbReference>
<evidence type="ECO:0000259" key="16">
    <source>
        <dbReference type="PROSITE" id="PS50076"/>
    </source>
</evidence>
<keyword evidence="5 14" id="KW-0479">Metal-binding</keyword>
<dbReference type="GO" id="GO:0008270">
    <property type="term" value="F:zinc ion binding"/>
    <property type="evidence" value="ECO:0007669"/>
    <property type="project" value="UniProtKB-UniRule"/>
</dbReference>
<feature type="binding site" evidence="14">
    <location>
        <position position="181"/>
    </location>
    <ligand>
        <name>Zn(2+)</name>
        <dbReference type="ChEBI" id="CHEBI:29105"/>
        <label>2</label>
    </ligand>
</feature>
<evidence type="ECO:0000256" key="6">
    <source>
        <dbReference type="ARBA" id="ARBA00022737"/>
    </source>
</evidence>
<dbReference type="NCBIfam" id="NF008035">
    <property type="entry name" value="PRK10767.1"/>
    <property type="match status" value="1"/>
</dbReference>
<feature type="domain" description="CR-type" evidence="17">
    <location>
        <begin position="129"/>
        <end position="207"/>
    </location>
</feature>
<evidence type="ECO:0000256" key="14">
    <source>
        <dbReference type="HAMAP-Rule" id="MF_01152"/>
    </source>
</evidence>
<evidence type="ECO:0000256" key="7">
    <source>
        <dbReference type="ARBA" id="ARBA00022771"/>
    </source>
</evidence>
<evidence type="ECO:0000256" key="8">
    <source>
        <dbReference type="ARBA" id="ARBA00022833"/>
    </source>
</evidence>
<dbReference type="InterPro" id="IPR001305">
    <property type="entry name" value="HSP_DnaJ_Cys-rich_dom"/>
</dbReference>
<feature type="binding site" evidence="14">
    <location>
        <position position="198"/>
    </location>
    <ligand>
        <name>Zn(2+)</name>
        <dbReference type="ChEBI" id="CHEBI:29105"/>
        <label>1</label>
    </ligand>
</feature>
<evidence type="ECO:0000256" key="15">
    <source>
        <dbReference type="PROSITE-ProRule" id="PRU00546"/>
    </source>
</evidence>
<dbReference type="InterPro" id="IPR036410">
    <property type="entry name" value="HSP_DnaJ_Cys-rich_dom_sf"/>
</dbReference>
<dbReference type="GO" id="GO:0005524">
    <property type="term" value="F:ATP binding"/>
    <property type="evidence" value="ECO:0007669"/>
    <property type="project" value="InterPro"/>
</dbReference>
<feature type="repeat" description="CXXCXGXG motif" evidence="14">
    <location>
        <begin position="181"/>
        <end position="188"/>
    </location>
</feature>
<keyword evidence="8 14" id="KW-0862">Zinc</keyword>
<dbReference type="InterPro" id="IPR036869">
    <property type="entry name" value="J_dom_sf"/>
</dbReference>
<feature type="binding site" evidence="14">
    <location>
        <position position="159"/>
    </location>
    <ligand>
        <name>Zn(2+)</name>
        <dbReference type="ChEBI" id="CHEBI:29105"/>
        <label>2</label>
    </ligand>
</feature>
<dbReference type="InterPro" id="IPR002939">
    <property type="entry name" value="DnaJ_C"/>
</dbReference>
<evidence type="ECO:0000256" key="4">
    <source>
        <dbReference type="ARBA" id="ARBA00022705"/>
    </source>
</evidence>
<dbReference type="PANTHER" id="PTHR43096:SF48">
    <property type="entry name" value="CHAPERONE PROTEIN DNAJ"/>
    <property type="match status" value="1"/>
</dbReference>
<comment type="subcellular location">
    <subcellularLocation>
        <location evidence="1 14">Cytoplasm</location>
    </subcellularLocation>
</comment>
<feature type="repeat" description="CXXCXGXG motif" evidence="14">
    <location>
        <begin position="142"/>
        <end position="149"/>
    </location>
</feature>
<dbReference type="Pfam" id="PF00684">
    <property type="entry name" value="DnaJ_CXXCXGXG"/>
    <property type="match status" value="1"/>
</dbReference>
<evidence type="ECO:0000256" key="2">
    <source>
        <dbReference type="ARBA" id="ARBA00011738"/>
    </source>
</evidence>
<dbReference type="AlphaFoldDB" id="A0A3A4P6E4"/>
<dbReference type="GO" id="GO:0051082">
    <property type="term" value="F:unfolded protein binding"/>
    <property type="evidence" value="ECO:0007669"/>
    <property type="project" value="UniProtKB-UniRule"/>
</dbReference>
<evidence type="ECO:0000256" key="12">
    <source>
        <dbReference type="ARBA" id="ARBA00061004"/>
    </source>
</evidence>
<gene>
    <name evidence="14 18" type="primary">dnaJ</name>
    <name evidence="18" type="ORF">C4520_06160</name>
</gene>
<dbReference type="InterPro" id="IPR008971">
    <property type="entry name" value="HSP40/DnaJ_pept-bd"/>
</dbReference>
<dbReference type="SUPFAM" id="SSF57938">
    <property type="entry name" value="DnaJ/Hsp40 cysteine-rich domain"/>
    <property type="match status" value="1"/>
</dbReference>
<comment type="cofactor">
    <cofactor evidence="14">
        <name>Zn(2+)</name>
        <dbReference type="ChEBI" id="CHEBI:29105"/>
    </cofactor>
    <text evidence="14">Binds 2 Zn(2+) ions per monomer.</text>
</comment>
<proteinExistence type="inferred from homology"/>
<reference evidence="18 19" key="1">
    <citation type="journal article" date="2017" name="ISME J.">
        <title>Energy and carbon metabolisms in a deep terrestrial subsurface fluid microbial community.</title>
        <authorList>
            <person name="Momper L."/>
            <person name="Jungbluth S.P."/>
            <person name="Lee M.D."/>
            <person name="Amend J.P."/>
        </authorList>
    </citation>
    <scope>NUCLEOTIDE SEQUENCE [LARGE SCALE GENOMIC DNA]</scope>
    <source>
        <strain evidence="18">SURF_5</strain>
    </source>
</reference>
<dbReference type="FunFam" id="1.10.287.110:FF:000034">
    <property type="entry name" value="Chaperone protein DnaJ"/>
    <property type="match status" value="1"/>
</dbReference>
<dbReference type="InterPro" id="IPR012724">
    <property type="entry name" value="DnaJ"/>
</dbReference>
<comment type="subunit">
    <text evidence="2 14">Homodimer.</text>
</comment>
<dbReference type="GO" id="GO:0009408">
    <property type="term" value="P:response to heat"/>
    <property type="evidence" value="ECO:0007669"/>
    <property type="project" value="InterPro"/>
</dbReference>
<dbReference type="SMART" id="SM00271">
    <property type="entry name" value="DnaJ"/>
    <property type="match status" value="1"/>
</dbReference>
<dbReference type="FunFam" id="2.10.230.10:FF:000002">
    <property type="entry name" value="Molecular chaperone DnaJ"/>
    <property type="match status" value="1"/>
</dbReference>
<dbReference type="SUPFAM" id="SSF46565">
    <property type="entry name" value="Chaperone J-domain"/>
    <property type="match status" value="1"/>
</dbReference>
<feature type="binding site" evidence="14">
    <location>
        <position position="145"/>
    </location>
    <ligand>
        <name>Zn(2+)</name>
        <dbReference type="ChEBI" id="CHEBI:29105"/>
        <label>1</label>
    </ligand>
</feature>
<evidence type="ECO:0000256" key="5">
    <source>
        <dbReference type="ARBA" id="ARBA00022723"/>
    </source>
</evidence>
<dbReference type="GO" id="GO:0031072">
    <property type="term" value="F:heat shock protein binding"/>
    <property type="evidence" value="ECO:0007669"/>
    <property type="project" value="InterPro"/>
</dbReference>
<dbReference type="Gene3D" id="2.60.260.20">
    <property type="entry name" value="Urease metallochaperone UreE, N-terminal domain"/>
    <property type="match status" value="2"/>
</dbReference>
<dbReference type="GO" id="GO:0006260">
    <property type="term" value="P:DNA replication"/>
    <property type="evidence" value="ECO:0007669"/>
    <property type="project" value="UniProtKB-KW"/>
</dbReference>
<dbReference type="Pfam" id="PF01556">
    <property type="entry name" value="DnaJ_C"/>
    <property type="match status" value="1"/>
</dbReference>
<evidence type="ECO:0000256" key="9">
    <source>
        <dbReference type="ARBA" id="ARBA00023016"/>
    </source>
</evidence>
<dbReference type="InterPro" id="IPR001623">
    <property type="entry name" value="DnaJ_domain"/>
</dbReference>
<dbReference type="EMBL" id="QZKU01000045">
    <property type="protein sequence ID" value="RJP23534.1"/>
    <property type="molecule type" value="Genomic_DNA"/>
</dbReference>
<dbReference type="FunFam" id="2.60.260.20:FF:000004">
    <property type="entry name" value="Molecular chaperone DnaJ"/>
    <property type="match status" value="1"/>
</dbReference>
<dbReference type="PRINTS" id="PR00625">
    <property type="entry name" value="JDOMAIN"/>
</dbReference>
<dbReference type="CDD" id="cd06257">
    <property type="entry name" value="DnaJ"/>
    <property type="match status" value="1"/>
</dbReference>
<dbReference type="PANTHER" id="PTHR43096">
    <property type="entry name" value="DNAJ HOMOLOG 1, MITOCHONDRIAL-RELATED"/>
    <property type="match status" value="1"/>
</dbReference>
<dbReference type="CDD" id="cd10747">
    <property type="entry name" value="DnaJ_C"/>
    <property type="match status" value="1"/>
</dbReference>
<protein>
    <recommendedName>
        <fullName evidence="13 14">Chaperone protein DnaJ</fullName>
    </recommendedName>
</protein>
<feature type="repeat" description="CXXCXGXG motif" evidence="14">
    <location>
        <begin position="195"/>
        <end position="202"/>
    </location>
</feature>
<dbReference type="NCBIfam" id="TIGR02349">
    <property type="entry name" value="DnaJ_bact"/>
    <property type="match status" value="1"/>
</dbReference>
<keyword evidence="7 14" id="KW-0863">Zinc-finger</keyword>
<dbReference type="SUPFAM" id="SSF49493">
    <property type="entry name" value="HSP40/DnaJ peptide-binding domain"/>
    <property type="match status" value="2"/>
</dbReference>